<dbReference type="GO" id="GO:0005886">
    <property type="term" value="C:plasma membrane"/>
    <property type="evidence" value="ECO:0007669"/>
    <property type="project" value="TreeGrafter"/>
</dbReference>
<dbReference type="PANTHER" id="PTHR45620">
    <property type="entry name" value="PDF RECEPTOR-LIKE PROTEIN-RELATED"/>
    <property type="match status" value="1"/>
</dbReference>
<name>A0AAW1LDY4_POPJA</name>
<evidence type="ECO:0000256" key="1">
    <source>
        <dbReference type="SAM" id="MobiDB-lite"/>
    </source>
</evidence>
<reference evidence="2 3" key="1">
    <citation type="journal article" date="2024" name="BMC Genomics">
        <title>De novo assembly and annotation of Popillia japonica's genome with initial clues to its potential as an invasive pest.</title>
        <authorList>
            <person name="Cucini C."/>
            <person name="Boschi S."/>
            <person name="Funari R."/>
            <person name="Cardaioli E."/>
            <person name="Iannotti N."/>
            <person name="Marturano G."/>
            <person name="Paoli F."/>
            <person name="Bruttini M."/>
            <person name="Carapelli A."/>
            <person name="Frati F."/>
            <person name="Nardi F."/>
        </authorList>
    </citation>
    <scope>NUCLEOTIDE SEQUENCE [LARGE SCALE GENOMIC DNA]</scope>
    <source>
        <strain evidence="2">DMR45628</strain>
    </source>
</reference>
<dbReference type="EMBL" id="JASPKY010000129">
    <property type="protein sequence ID" value="KAK9731690.1"/>
    <property type="molecule type" value="Genomic_DNA"/>
</dbReference>
<sequence length="87" mass="10293">MFQGFAVALFYCFLNTEVQNTLKHHLETWKTSRSLGQRRLRSESRSKDWSPRSRTESIRNTEWTLVPMEDFVSETGGRLQNGQRKLE</sequence>
<dbReference type="GO" id="GO:0008528">
    <property type="term" value="F:G protein-coupled peptide receptor activity"/>
    <property type="evidence" value="ECO:0007669"/>
    <property type="project" value="TreeGrafter"/>
</dbReference>
<dbReference type="PROSITE" id="PS00650">
    <property type="entry name" value="G_PROTEIN_RECEP_F2_2"/>
    <property type="match status" value="1"/>
</dbReference>
<feature type="region of interest" description="Disordered" evidence="1">
    <location>
        <begin position="37"/>
        <end position="56"/>
    </location>
</feature>
<dbReference type="AlphaFoldDB" id="A0AAW1LDY4"/>
<accession>A0AAW1LDY4</accession>
<evidence type="ECO:0000313" key="3">
    <source>
        <dbReference type="Proteomes" id="UP001458880"/>
    </source>
</evidence>
<dbReference type="GO" id="GO:0007188">
    <property type="term" value="P:adenylate cyclase-modulating G protein-coupled receptor signaling pathway"/>
    <property type="evidence" value="ECO:0007669"/>
    <property type="project" value="TreeGrafter"/>
</dbReference>
<dbReference type="InterPro" id="IPR002001">
    <property type="entry name" value="GPCR_2_diuretic_rcpt"/>
</dbReference>
<feature type="compositionally biased region" description="Basic and acidic residues" evidence="1">
    <location>
        <begin position="40"/>
        <end position="56"/>
    </location>
</feature>
<dbReference type="GO" id="GO:0008036">
    <property type="term" value="F:diuretic hormone receptor activity"/>
    <property type="evidence" value="ECO:0007669"/>
    <property type="project" value="InterPro"/>
</dbReference>
<comment type="caution">
    <text evidence="2">The sequence shown here is derived from an EMBL/GenBank/DDBJ whole genome shotgun (WGS) entry which is preliminary data.</text>
</comment>
<proteinExistence type="predicted"/>
<keyword evidence="3" id="KW-1185">Reference proteome</keyword>
<dbReference type="GO" id="GO:0017046">
    <property type="term" value="F:peptide hormone binding"/>
    <property type="evidence" value="ECO:0007669"/>
    <property type="project" value="TreeGrafter"/>
</dbReference>
<dbReference type="Proteomes" id="UP001458880">
    <property type="component" value="Unassembled WGS sequence"/>
</dbReference>
<dbReference type="Gene3D" id="1.20.1070.10">
    <property type="entry name" value="Rhodopsin 7-helix transmembrane proteins"/>
    <property type="match status" value="1"/>
</dbReference>
<dbReference type="PRINTS" id="PR01127">
    <property type="entry name" value="DIUHORMONER"/>
</dbReference>
<dbReference type="InterPro" id="IPR017983">
    <property type="entry name" value="GPCR_2_secretin-like_CS"/>
</dbReference>
<protein>
    <submittedName>
        <fullName evidence="2">Uncharacterized protein</fullName>
    </submittedName>
</protein>
<dbReference type="PANTHER" id="PTHR45620:SF15">
    <property type="entry name" value="DIURETIC HORMONE 44 RECEPTOR 1-RELATED"/>
    <property type="match status" value="1"/>
</dbReference>
<gene>
    <name evidence="2" type="ORF">QE152_g13439</name>
</gene>
<organism evidence="2 3">
    <name type="scientific">Popillia japonica</name>
    <name type="common">Japanese beetle</name>
    <dbReference type="NCBI Taxonomy" id="7064"/>
    <lineage>
        <taxon>Eukaryota</taxon>
        <taxon>Metazoa</taxon>
        <taxon>Ecdysozoa</taxon>
        <taxon>Arthropoda</taxon>
        <taxon>Hexapoda</taxon>
        <taxon>Insecta</taxon>
        <taxon>Pterygota</taxon>
        <taxon>Neoptera</taxon>
        <taxon>Endopterygota</taxon>
        <taxon>Coleoptera</taxon>
        <taxon>Polyphaga</taxon>
        <taxon>Scarabaeiformia</taxon>
        <taxon>Scarabaeidae</taxon>
        <taxon>Rutelinae</taxon>
        <taxon>Popillia</taxon>
    </lineage>
</organism>
<evidence type="ECO:0000313" key="2">
    <source>
        <dbReference type="EMBL" id="KAK9731690.1"/>
    </source>
</evidence>
<dbReference type="InterPro" id="IPR050332">
    <property type="entry name" value="GPCR_2"/>
</dbReference>